<evidence type="ECO:0000313" key="2">
    <source>
        <dbReference type="EMBL" id="KAF2746052.1"/>
    </source>
</evidence>
<name>A0A6A6V5W3_9PLEO</name>
<evidence type="ECO:0000313" key="3">
    <source>
        <dbReference type="Proteomes" id="UP000799440"/>
    </source>
</evidence>
<sequence>MKRSLFHLDPDTDSSPETNRKRLTPLFPKPPVPKIIRRERNRVRERPILVSESDCGSYASATSKTTFDLYHAIIWHPNLFFAFVLSLDPQALFDLYAIDKEFHWRLNKYNTSILHDYVKAHARDAGEILTWTQYPKLQTLDPELRPTAQRRHLAREGPSFRWLKMVIYRDSVVRQILTCLALDGHRVPRATARAVLKYWVVMEKRTQALREAYVKSSFWTDADILLFHFFLLKLDMRFSDPIRGYGGCELARLLLTQRSMVVLRDVLSGKINLTYWVLVPIVAKTYEHEELNLDEHPDLDDDEGLGVDPSYWGTMTNEEWVAEGPKMDSAVDVVVAEGVRRGLNAHRYLLDWMLYGYVDLEMGRNLPVPRLERDGRGVVVPREGRPLEGEIEKWVEKLDEEYGV</sequence>
<feature type="region of interest" description="Disordered" evidence="1">
    <location>
        <begin position="1"/>
        <end position="24"/>
    </location>
</feature>
<accession>A0A6A6V5W3</accession>
<dbReference type="EMBL" id="MU006579">
    <property type="protein sequence ID" value="KAF2746052.1"/>
    <property type="molecule type" value="Genomic_DNA"/>
</dbReference>
<dbReference type="Proteomes" id="UP000799440">
    <property type="component" value="Unassembled WGS sequence"/>
</dbReference>
<organism evidence="2 3">
    <name type="scientific">Sporormia fimetaria CBS 119925</name>
    <dbReference type="NCBI Taxonomy" id="1340428"/>
    <lineage>
        <taxon>Eukaryota</taxon>
        <taxon>Fungi</taxon>
        <taxon>Dikarya</taxon>
        <taxon>Ascomycota</taxon>
        <taxon>Pezizomycotina</taxon>
        <taxon>Dothideomycetes</taxon>
        <taxon>Pleosporomycetidae</taxon>
        <taxon>Pleosporales</taxon>
        <taxon>Sporormiaceae</taxon>
        <taxon>Sporormia</taxon>
    </lineage>
</organism>
<keyword evidence="3" id="KW-1185">Reference proteome</keyword>
<proteinExistence type="predicted"/>
<reference evidence="2" key="1">
    <citation type="journal article" date="2020" name="Stud. Mycol.">
        <title>101 Dothideomycetes genomes: a test case for predicting lifestyles and emergence of pathogens.</title>
        <authorList>
            <person name="Haridas S."/>
            <person name="Albert R."/>
            <person name="Binder M."/>
            <person name="Bloem J."/>
            <person name="Labutti K."/>
            <person name="Salamov A."/>
            <person name="Andreopoulos B."/>
            <person name="Baker S."/>
            <person name="Barry K."/>
            <person name="Bills G."/>
            <person name="Bluhm B."/>
            <person name="Cannon C."/>
            <person name="Castanera R."/>
            <person name="Culley D."/>
            <person name="Daum C."/>
            <person name="Ezra D."/>
            <person name="Gonzalez J."/>
            <person name="Henrissat B."/>
            <person name="Kuo A."/>
            <person name="Liang C."/>
            <person name="Lipzen A."/>
            <person name="Lutzoni F."/>
            <person name="Magnuson J."/>
            <person name="Mondo S."/>
            <person name="Nolan M."/>
            <person name="Ohm R."/>
            <person name="Pangilinan J."/>
            <person name="Park H.-J."/>
            <person name="Ramirez L."/>
            <person name="Alfaro M."/>
            <person name="Sun H."/>
            <person name="Tritt A."/>
            <person name="Yoshinaga Y."/>
            <person name="Zwiers L.-H."/>
            <person name="Turgeon B."/>
            <person name="Goodwin S."/>
            <person name="Spatafora J."/>
            <person name="Crous P."/>
            <person name="Grigoriev I."/>
        </authorList>
    </citation>
    <scope>NUCLEOTIDE SEQUENCE</scope>
    <source>
        <strain evidence="2">CBS 119925</strain>
    </source>
</reference>
<evidence type="ECO:0000256" key="1">
    <source>
        <dbReference type="SAM" id="MobiDB-lite"/>
    </source>
</evidence>
<dbReference type="AlphaFoldDB" id="A0A6A6V5W3"/>
<protein>
    <submittedName>
        <fullName evidence="2">Uncharacterized protein</fullName>
    </submittedName>
</protein>
<dbReference type="OrthoDB" id="4966at2759"/>
<gene>
    <name evidence="2" type="ORF">M011DRAFT_468914</name>
</gene>
<feature type="compositionally biased region" description="Basic and acidic residues" evidence="1">
    <location>
        <begin position="1"/>
        <end position="10"/>
    </location>
</feature>